<dbReference type="GO" id="GO:0004519">
    <property type="term" value="F:endonuclease activity"/>
    <property type="evidence" value="ECO:0007669"/>
    <property type="project" value="UniProtKB-KW"/>
</dbReference>
<protein>
    <submittedName>
        <fullName evidence="3">Endonuclease/exonuclease/phosphatase family protein</fullName>
    </submittedName>
</protein>
<keyword evidence="3" id="KW-0540">Nuclease</keyword>
<dbReference type="EMBL" id="CP054955">
    <property type="protein sequence ID" value="QOK63761.1"/>
    <property type="molecule type" value="Genomic_DNA"/>
</dbReference>
<feature type="transmembrane region" description="Helical" evidence="1">
    <location>
        <begin position="44"/>
        <end position="64"/>
    </location>
</feature>
<evidence type="ECO:0000313" key="4">
    <source>
        <dbReference type="Proteomes" id="UP000593625"/>
    </source>
</evidence>
<gene>
    <name evidence="3" type="ORF">HUZ30_02910</name>
</gene>
<feature type="transmembrane region" description="Helical" evidence="1">
    <location>
        <begin position="101"/>
        <end position="119"/>
    </location>
</feature>
<keyword evidence="3" id="KW-0255">Endonuclease</keyword>
<proteinExistence type="predicted"/>
<dbReference type="GO" id="GO:0004527">
    <property type="term" value="F:exonuclease activity"/>
    <property type="evidence" value="ECO:0007669"/>
    <property type="project" value="UniProtKB-KW"/>
</dbReference>
<keyword evidence="1" id="KW-0812">Transmembrane</keyword>
<evidence type="ECO:0000313" key="3">
    <source>
        <dbReference type="EMBL" id="QOK63761.1"/>
    </source>
</evidence>
<dbReference type="RefSeq" id="WP_006132437.1">
    <property type="nucleotide sequence ID" value="NZ_CP054955.1"/>
</dbReference>
<dbReference type="AlphaFoldDB" id="A0A7L9MB39"/>
<feature type="transmembrane region" description="Helical" evidence="1">
    <location>
        <begin position="76"/>
        <end position="94"/>
    </location>
</feature>
<feature type="domain" description="Endonuclease/exonuclease/phosphatase" evidence="2">
    <location>
        <begin position="139"/>
        <end position="340"/>
    </location>
</feature>
<dbReference type="InterPro" id="IPR005135">
    <property type="entry name" value="Endo/exonuclease/phosphatase"/>
</dbReference>
<evidence type="ECO:0000259" key="2">
    <source>
        <dbReference type="Pfam" id="PF03372"/>
    </source>
</evidence>
<organism evidence="3 4">
    <name type="scientific">Brucella suis bv. 4</name>
    <dbReference type="NCBI Taxonomy" id="1567501"/>
    <lineage>
        <taxon>Bacteria</taxon>
        <taxon>Pseudomonadati</taxon>
        <taxon>Pseudomonadota</taxon>
        <taxon>Alphaproteobacteria</taxon>
        <taxon>Hyphomicrobiales</taxon>
        <taxon>Brucellaceae</taxon>
        <taxon>Brucella/Ochrobactrum group</taxon>
        <taxon>Brucella</taxon>
    </lineage>
</organism>
<dbReference type="SUPFAM" id="SSF56219">
    <property type="entry name" value="DNase I-like"/>
    <property type="match status" value="1"/>
</dbReference>
<reference evidence="3 4" key="1">
    <citation type="submission" date="2020-06" db="EMBL/GenBank/DDBJ databases">
        <title>New insights into brucella suis CRO type strains.</title>
        <authorList>
            <person name="Duvnjak S."/>
            <person name="Pavlinec Z."/>
            <person name="Vaser R."/>
            <person name="Sikic M."/>
            <person name="Kizanovic K."/>
            <person name="Spicic S."/>
        </authorList>
    </citation>
    <scope>NUCLEOTIDE SEQUENCE [LARGE SCALE GENOMIC DNA]</scope>
    <source>
        <strain evidence="3 4">CVI_72</strain>
    </source>
</reference>
<dbReference type="Proteomes" id="UP000593625">
    <property type="component" value="Chromosome I"/>
</dbReference>
<sequence length="358" mass="39371">MLEPCRKQGGSDNQKPIPLFPYPIHFLAVIRHYCRLMSKSRLNLPFLILVAATLVSIPLVLSFLNSLHPAFDTFSHLRIHLAVLMGLLALPLLFTKLRREGAMILLLAVFAIAVTPHVFPASEDAHAGEAAQPHYRLLQMNLRFDNGSPEQALSLIAHIRPDVVTLEEVSAMWREKFGHIASAYPYSIFCPHPGAVFGVAILSRRPFIADSTPACDPKGMMAVASVDFGGRPVDVAALHLHWPWPFQQSEQIEALSVQFRGLSENAILSGDLNATPWSATTKRIAELAAMTPAPPTGPTWLYRRLPASLRFAGLPIDQTFAKGRVAISKITRQQPIGSDHLPVLVEFSIIPQPETVAS</sequence>
<keyword evidence="3" id="KW-0269">Exonuclease</keyword>
<dbReference type="InterPro" id="IPR036691">
    <property type="entry name" value="Endo/exonu/phosph_ase_sf"/>
</dbReference>
<accession>A0A7L9MB39</accession>
<name>A0A7L9MB39_BRUSS</name>
<keyword evidence="1" id="KW-0472">Membrane</keyword>
<evidence type="ECO:0000256" key="1">
    <source>
        <dbReference type="SAM" id="Phobius"/>
    </source>
</evidence>
<keyword evidence="3" id="KW-0378">Hydrolase</keyword>
<keyword evidence="1" id="KW-1133">Transmembrane helix</keyword>
<dbReference type="GeneID" id="55590355"/>
<dbReference type="Pfam" id="PF03372">
    <property type="entry name" value="Exo_endo_phos"/>
    <property type="match status" value="1"/>
</dbReference>
<dbReference type="Gene3D" id="3.60.10.10">
    <property type="entry name" value="Endonuclease/exonuclease/phosphatase"/>
    <property type="match status" value="1"/>
</dbReference>